<dbReference type="EMBL" id="JOJP01000001">
    <property type="protein sequence ID" value="KEI70588.1"/>
    <property type="molecule type" value="Genomic_DNA"/>
</dbReference>
<dbReference type="PROSITE" id="PS51257">
    <property type="entry name" value="PROKAR_LIPOPROTEIN"/>
    <property type="match status" value="1"/>
</dbReference>
<evidence type="ECO:0000313" key="6">
    <source>
        <dbReference type="EMBL" id="KEI70588.1"/>
    </source>
</evidence>
<proteinExistence type="inferred from homology"/>
<feature type="domain" description="YknX-like C-terminal permuted SH3-like" evidence="5">
    <location>
        <begin position="283"/>
        <end position="352"/>
    </location>
</feature>
<evidence type="ECO:0000313" key="7">
    <source>
        <dbReference type="Proteomes" id="UP000027997"/>
    </source>
</evidence>
<evidence type="ECO:0000259" key="3">
    <source>
        <dbReference type="Pfam" id="PF25876"/>
    </source>
</evidence>
<dbReference type="Gene3D" id="1.10.287.470">
    <property type="entry name" value="Helix hairpin bin"/>
    <property type="match status" value="1"/>
</dbReference>
<dbReference type="Pfam" id="PF25917">
    <property type="entry name" value="BSH_RND"/>
    <property type="match status" value="1"/>
</dbReference>
<gene>
    <name evidence="6" type="ORF">GV64_07405</name>
</gene>
<dbReference type="AlphaFoldDB" id="A0A081K8W2"/>
<evidence type="ECO:0000256" key="2">
    <source>
        <dbReference type="SAM" id="Coils"/>
    </source>
</evidence>
<dbReference type="InterPro" id="IPR058637">
    <property type="entry name" value="YknX-like_C"/>
</dbReference>
<evidence type="ECO:0000259" key="5">
    <source>
        <dbReference type="Pfam" id="PF25989"/>
    </source>
</evidence>
<dbReference type="RefSeq" id="WP_020580820.1">
    <property type="nucleotide sequence ID" value="NZ_JOJP01000001.1"/>
</dbReference>
<organism evidence="6 7">
    <name type="scientific">Endozoicomonas elysicola</name>
    <dbReference type="NCBI Taxonomy" id="305900"/>
    <lineage>
        <taxon>Bacteria</taxon>
        <taxon>Pseudomonadati</taxon>
        <taxon>Pseudomonadota</taxon>
        <taxon>Gammaproteobacteria</taxon>
        <taxon>Oceanospirillales</taxon>
        <taxon>Endozoicomonadaceae</taxon>
        <taxon>Endozoicomonas</taxon>
    </lineage>
</organism>
<reference evidence="6 7" key="1">
    <citation type="submission" date="2014-06" db="EMBL/GenBank/DDBJ databases">
        <title>Whole Genome Sequences of Three Symbiotic Endozoicomonas Bacteria.</title>
        <authorList>
            <person name="Neave M.J."/>
            <person name="Apprill A."/>
            <person name="Voolstra C.R."/>
        </authorList>
    </citation>
    <scope>NUCLEOTIDE SEQUENCE [LARGE SCALE GENOMIC DNA]</scope>
    <source>
        <strain evidence="6 7">DSM 22380</strain>
    </source>
</reference>
<feature type="domain" description="Multidrug resistance protein MdtA-like alpha-helical hairpin" evidence="3">
    <location>
        <begin position="103"/>
        <end position="155"/>
    </location>
</feature>
<dbReference type="InterPro" id="IPR006143">
    <property type="entry name" value="RND_pump_MFP"/>
</dbReference>
<sequence length="359" mass="39999">MKLKEKSWGKIILTALTISLISGCNQEQPEQEEVLRPVRSIIVTPPESGWIKEFPAVVDAVQKANLSFRVSGKLEDILVKEGEFVQEGDEIARLDQVDFEIKLKDRQASYDVAKADYERAKKLIETGAIARAELDNLKAKVSTASSQLQAAQQELDYTVLRAPFNGRIARRYIDNYEEVSAKQEIVSLQDTSALLVEMELPESVLVRSRNHKGDYTFHARFSSIPERLFPLTLRETSTQADESTQTYTMTFAMPAIENHLVLPGMSVVVRAEQKTPNSDIILIPAYAVMEDKNGRFVYVVNDEKDETGTILRKAVTTGSLSKQGIIVETGLTIGDRVVTAGMSQMSEGMKVRLQEGAAR</sequence>
<feature type="domain" description="Multidrug resistance protein MdtA-like barrel-sandwich hybrid" evidence="4">
    <location>
        <begin position="63"/>
        <end position="183"/>
    </location>
</feature>
<dbReference type="SUPFAM" id="SSF111369">
    <property type="entry name" value="HlyD-like secretion proteins"/>
    <property type="match status" value="1"/>
</dbReference>
<dbReference type="Proteomes" id="UP000027997">
    <property type="component" value="Unassembled WGS sequence"/>
</dbReference>
<dbReference type="eggNOG" id="COG0845">
    <property type="taxonomic scope" value="Bacteria"/>
</dbReference>
<dbReference type="Pfam" id="PF25989">
    <property type="entry name" value="YknX_C"/>
    <property type="match status" value="1"/>
</dbReference>
<dbReference type="Gene3D" id="2.40.50.100">
    <property type="match status" value="1"/>
</dbReference>
<dbReference type="GO" id="GO:1990281">
    <property type="term" value="C:efflux pump complex"/>
    <property type="evidence" value="ECO:0007669"/>
    <property type="project" value="TreeGrafter"/>
</dbReference>
<evidence type="ECO:0000256" key="1">
    <source>
        <dbReference type="ARBA" id="ARBA00009477"/>
    </source>
</evidence>
<dbReference type="GO" id="GO:0015562">
    <property type="term" value="F:efflux transmembrane transporter activity"/>
    <property type="evidence" value="ECO:0007669"/>
    <property type="project" value="TreeGrafter"/>
</dbReference>
<dbReference type="InterPro" id="IPR058624">
    <property type="entry name" value="MdtA-like_HH"/>
</dbReference>
<evidence type="ECO:0000259" key="4">
    <source>
        <dbReference type="Pfam" id="PF25917"/>
    </source>
</evidence>
<keyword evidence="2" id="KW-0175">Coiled coil</keyword>
<dbReference type="STRING" id="305900.GV64_07405"/>
<accession>A0A081K8W2</accession>
<keyword evidence="7" id="KW-1185">Reference proteome</keyword>
<dbReference type="Gene3D" id="2.40.420.20">
    <property type="match status" value="1"/>
</dbReference>
<comment type="similarity">
    <text evidence="1">Belongs to the membrane fusion protein (MFP) (TC 8.A.1) family.</text>
</comment>
<dbReference type="InterPro" id="IPR058625">
    <property type="entry name" value="MdtA-like_BSH"/>
</dbReference>
<feature type="coiled-coil region" evidence="2">
    <location>
        <begin position="120"/>
        <end position="154"/>
    </location>
</feature>
<dbReference type="PANTHER" id="PTHR30469">
    <property type="entry name" value="MULTIDRUG RESISTANCE PROTEIN MDTA"/>
    <property type="match status" value="1"/>
</dbReference>
<name>A0A081K8W2_9GAMM</name>
<protein>
    <submittedName>
        <fullName evidence="6">Uncharacterized protein</fullName>
    </submittedName>
</protein>
<dbReference type="Gene3D" id="2.40.30.170">
    <property type="match status" value="1"/>
</dbReference>
<dbReference type="PANTHER" id="PTHR30469:SF20">
    <property type="entry name" value="EFFLUX RND TRANSPORTER PERIPLASMIC ADAPTOR SUBUNIT"/>
    <property type="match status" value="1"/>
</dbReference>
<dbReference type="NCBIfam" id="TIGR01730">
    <property type="entry name" value="RND_mfp"/>
    <property type="match status" value="1"/>
</dbReference>
<dbReference type="Pfam" id="PF25876">
    <property type="entry name" value="HH_MFP_RND"/>
    <property type="match status" value="1"/>
</dbReference>
<comment type="caution">
    <text evidence="6">The sequence shown here is derived from an EMBL/GenBank/DDBJ whole genome shotgun (WGS) entry which is preliminary data.</text>
</comment>